<dbReference type="GO" id="GO:0005737">
    <property type="term" value="C:cytoplasm"/>
    <property type="evidence" value="ECO:0007669"/>
    <property type="project" value="TreeGrafter"/>
</dbReference>
<dbReference type="PIRSF" id="PIRSF016184">
    <property type="entry name" value="PhzC_PhzF"/>
    <property type="match status" value="1"/>
</dbReference>
<evidence type="ECO:0000256" key="1">
    <source>
        <dbReference type="ARBA" id="ARBA00008270"/>
    </source>
</evidence>
<dbReference type="EMBL" id="JANAVB010042420">
    <property type="protein sequence ID" value="KAJ6794224.1"/>
    <property type="molecule type" value="Genomic_DNA"/>
</dbReference>
<dbReference type="GO" id="GO:0016853">
    <property type="term" value="F:isomerase activity"/>
    <property type="evidence" value="ECO:0007669"/>
    <property type="project" value="UniProtKB-KW"/>
</dbReference>
<dbReference type="AlphaFoldDB" id="A0AAX6EXU4"/>
<feature type="active site" evidence="3">
    <location>
        <position position="49"/>
    </location>
</feature>
<organism evidence="5 6">
    <name type="scientific">Iris pallida</name>
    <name type="common">Sweet iris</name>
    <dbReference type="NCBI Taxonomy" id="29817"/>
    <lineage>
        <taxon>Eukaryota</taxon>
        <taxon>Viridiplantae</taxon>
        <taxon>Streptophyta</taxon>
        <taxon>Embryophyta</taxon>
        <taxon>Tracheophyta</taxon>
        <taxon>Spermatophyta</taxon>
        <taxon>Magnoliopsida</taxon>
        <taxon>Liliopsida</taxon>
        <taxon>Asparagales</taxon>
        <taxon>Iridaceae</taxon>
        <taxon>Iridoideae</taxon>
        <taxon>Irideae</taxon>
        <taxon>Iris</taxon>
    </lineage>
</organism>
<name>A0AAX6EXU4_IRIPA</name>
<reference evidence="5" key="1">
    <citation type="journal article" date="2023" name="GigaByte">
        <title>Genome assembly of the bearded iris, Iris pallida Lam.</title>
        <authorList>
            <person name="Bruccoleri R.E."/>
            <person name="Oakeley E.J."/>
            <person name="Faust A.M.E."/>
            <person name="Altorfer M."/>
            <person name="Dessus-Babus S."/>
            <person name="Burckhardt D."/>
            <person name="Oertli M."/>
            <person name="Naumann U."/>
            <person name="Petersen F."/>
            <person name="Wong J."/>
        </authorList>
    </citation>
    <scope>NUCLEOTIDE SEQUENCE</scope>
    <source>
        <strain evidence="5">GSM-AAB239-AS_SAM_17_03QT</strain>
    </source>
</reference>
<keyword evidence="6" id="KW-1185">Reference proteome</keyword>
<dbReference type="SUPFAM" id="SSF54506">
    <property type="entry name" value="Diaminopimelate epimerase-like"/>
    <property type="match status" value="1"/>
</dbReference>
<evidence type="ECO:0000256" key="2">
    <source>
        <dbReference type="ARBA" id="ARBA00023235"/>
    </source>
</evidence>
<dbReference type="PANTHER" id="PTHR13774:SF17">
    <property type="entry name" value="PHENAZINE BIOSYNTHESIS-LIKE DOMAIN-CONTAINING PROTEIN"/>
    <property type="match status" value="1"/>
</dbReference>
<keyword evidence="2" id="KW-0413">Isomerase</keyword>
<comment type="similarity">
    <text evidence="1">Belongs to the PhzF family.</text>
</comment>
<accession>A0AAX6EXU4</accession>
<dbReference type="PANTHER" id="PTHR13774">
    <property type="entry name" value="PHENAZINE BIOSYNTHESIS PROTEIN"/>
    <property type="match status" value="1"/>
</dbReference>
<dbReference type="InterPro" id="IPR003719">
    <property type="entry name" value="Phenazine_PhzF-like"/>
</dbReference>
<gene>
    <name evidence="5" type="ORF">M6B38_165430</name>
    <name evidence="4" type="ORF">M6B38_231450</name>
</gene>
<proteinExistence type="inferred from homology"/>
<sequence>MANRAVKYAIIDAFTDIPFKGNPAAVCLLESEADEKWMQSAAKEFNVSETAFLSRARPSNYSGTNSSCSSSCRFSLRWFTPLTEVKLCGHATMAAAHFLVKTGIARCDVIEFDTASGVLKAKVHGLYNLRIPLQCTKMWCHFLSILRVIPRCHIHKANGRTILPFESWLNTSKLDEEAQENFSLELDFPMIAVIECDPSEIPSIPKTLNGLPMVNVQKSATHGYIIVELASGKDVANLQPDFDELAKCVGRAVIITAPAPAGSGFDIFSRFFAPKLGINEDPVSGSAHCALAPYWGKKLSKHNLIAYQASPRGGRLELQLEEETKQVHIIGLAVTTMVGTLMV</sequence>
<evidence type="ECO:0000313" key="5">
    <source>
        <dbReference type="EMBL" id="KAJ6808751.1"/>
    </source>
</evidence>
<comment type="caution">
    <text evidence="5">The sequence shown here is derived from an EMBL/GenBank/DDBJ whole genome shotgun (WGS) entry which is preliminary data.</text>
</comment>
<dbReference type="Proteomes" id="UP001140949">
    <property type="component" value="Unassembled WGS sequence"/>
</dbReference>
<evidence type="ECO:0000256" key="3">
    <source>
        <dbReference type="PIRSR" id="PIRSR016184-1"/>
    </source>
</evidence>
<evidence type="ECO:0000313" key="6">
    <source>
        <dbReference type="Proteomes" id="UP001140949"/>
    </source>
</evidence>
<dbReference type="Pfam" id="PF02567">
    <property type="entry name" value="PhzC-PhzF"/>
    <property type="match status" value="2"/>
</dbReference>
<evidence type="ECO:0000313" key="4">
    <source>
        <dbReference type="EMBL" id="KAJ6794224.1"/>
    </source>
</evidence>
<dbReference type="EMBL" id="JANAVB010033219">
    <property type="protein sequence ID" value="KAJ6808751.1"/>
    <property type="molecule type" value="Genomic_DNA"/>
</dbReference>
<reference evidence="5" key="2">
    <citation type="submission" date="2023-04" db="EMBL/GenBank/DDBJ databases">
        <authorList>
            <person name="Bruccoleri R.E."/>
            <person name="Oakeley E.J."/>
            <person name="Faust A.-M."/>
            <person name="Dessus-Babus S."/>
            <person name="Altorfer M."/>
            <person name="Burckhardt D."/>
            <person name="Oertli M."/>
            <person name="Naumann U."/>
            <person name="Petersen F."/>
            <person name="Wong J."/>
        </authorList>
    </citation>
    <scope>NUCLEOTIDE SEQUENCE</scope>
    <source>
        <strain evidence="5">GSM-AAB239-AS_SAM_17_03QT</strain>
        <tissue evidence="5">Leaf</tissue>
    </source>
</reference>
<protein>
    <submittedName>
        <fullName evidence="5">Uncharacterized protein</fullName>
    </submittedName>
</protein>
<dbReference type="Gene3D" id="3.10.310.10">
    <property type="entry name" value="Diaminopimelate Epimerase, Chain A, domain 1"/>
    <property type="match status" value="2"/>
</dbReference>